<comment type="caution">
    <text evidence="1">The sequence shown here is derived from an EMBL/GenBank/DDBJ whole genome shotgun (WGS) entry which is preliminary data.</text>
</comment>
<proteinExistence type="predicted"/>
<reference evidence="1" key="1">
    <citation type="journal article" date="2021" name="Environ. Microbiol.">
        <title>Gene family expansions and transcriptome signatures uncover fungal adaptations to wood decay.</title>
        <authorList>
            <person name="Hage H."/>
            <person name="Miyauchi S."/>
            <person name="Viragh M."/>
            <person name="Drula E."/>
            <person name="Min B."/>
            <person name="Chaduli D."/>
            <person name="Navarro D."/>
            <person name="Favel A."/>
            <person name="Norest M."/>
            <person name="Lesage-Meessen L."/>
            <person name="Balint B."/>
            <person name="Merenyi Z."/>
            <person name="de Eugenio L."/>
            <person name="Morin E."/>
            <person name="Martinez A.T."/>
            <person name="Baldrian P."/>
            <person name="Stursova M."/>
            <person name="Martinez M.J."/>
            <person name="Novotny C."/>
            <person name="Magnuson J.K."/>
            <person name="Spatafora J.W."/>
            <person name="Maurice S."/>
            <person name="Pangilinan J."/>
            <person name="Andreopoulos W."/>
            <person name="LaButti K."/>
            <person name="Hundley H."/>
            <person name="Na H."/>
            <person name="Kuo A."/>
            <person name="Barry K."/>
            <person name="Lipzen A."/>
            <person name="Henrissat B."/>
            <person name="Riley R."/>
            <person name="Ahrendt S."/>
            <person name="Nagy L.G."/>
            <person name="Grigoriev I.V."/>
            <person name="Martin F."/>
            <person name="Rosso M.N."/>
        </authorList>
    </citation>
    <scope>NUCLEOTIDE SEQUENCE</scope>
    <source>
        <strain evidence="1">CBS 384.51</strain>
    </source>
</reference>
<dbReference type="EMBL" id="MU274905">
    <property type="protein sequence ID" value="KAI0091454.1"/>
    <property type="molecule type" value="Genomic_DNA"/>
</dbReference>
<name>A0ACB8UB80_9APHY</name>
<protein>
    <submittedName>
        <fullName evidence="1">Oxidoreductase</fullName>
    </submittedName>
</protein>
<sequence length="381" mass="40831">MSPPIRLGVIGLSSSGWAATSLIPPLFDPLLSDKYTITAVATRSETSAQASATKYSELTGHKVKGYYGENGAKDLANDSEVDLVVVSVKIPDHWKAVKPAIDAGKDIFVEWSPGRSLEETAKMAEAAKAKGVRTIVGAQSSHSATIRKMKELVDSGKVGKVISTNLVRTSLVLPSVLKFIGKTSTEDSAYALDINNDATLLTILTGHHLTNLSYILGELKEVSATTAILFPNVQIVDANGKATGEIIKKTAPDQVILTGTLGGRHDGAIVTVHIQAGAATGRFLWFIDGEDGVIEVKNRPENGPQGVFVGFNEMKLLLNNEEVGLDQREEDRLRNTGKAWLEFAKGDKGQYETLEHSVVVWRVLDAAFKSIADGGRKIAVA</sequence>
<evidence type="ECO:0000313" key="1">
    <source>
        <dbReference type="EMBL" id="KAI0091454.1"/>
    </source>
</evidence>
<organism evidence="1 2">
    <name type="scientific">Irpex rosettiformis</name>
    <dbReference type="NCBI Taxonomy" id="378272"/>
    <lineage>
        <taxon>Eukaryota</taxon>
        <taxon>Fungi</taxon>
        <taxon>Dikarya</taxon>
        <taxon>Basidiomycota</taxon>
        <taxon>Agaricomycotina</taxon>
        <taxon>Agaricomycetes</taxon>
        <taxon>Polyporales</taxon>
        <taxon>Irpicaceae</taxon>
        <taxon>Irpex</taxon>
    </lineage>
</organism>
<keyword evidence="2" id="KW-1185">Reference proteome</keyword>
<dbReference type="Proteomes" id="UP001055072">
    <property type="component" value="Unassembled WGS sequence"/>
</dbReference>
<gene>
    <name evidence="1" type="ORF">BDY19DRAFT_885306</name>
</gene>
<evidence type="ECO:0000313" key="2">
    <source>
        <dbReference type="Proteomes" id="UP001055072"/>
    </source>
</evidence>
<accession>A0ACB8UB80</accession>